<evidence type="ECO:0000313" key="5">
    <source>
        <dbReference type="EMBL" id="SFO44170.1"/>
    </source>
</evidence>
<dbReference type="EMBL" id="FOVR01000006">
    <property type="protein sequence ID" value="SFO44170.1"/>
    <property type="molecule type" value="Genomic_DNA"/>
</dbReference>
<dbReference type="Proteomes" id="UP000199236">
    <property type="component" value="Unassembled WGS sequence"/>
</dbReference>
<dbReference type="PANTHER" id="PTHR10545:SF29">
    <property type="entry name" value="GH14572P-RELATED"/>
    <property type="match status" value="1"/>
</dbReference>
<dbReference type="PROSITE" id="PS51186">
    <property type="entry name" value="GNAT"/>
    <property type="match status" value="1"/>
</dbReference>
<evidence type="ECO:0000313" key="6">
    <source>
        <dbReference type="Proteomes" id="UP000199236"/>
    </source>
</evidence>
<evidence type="ECO:0000256" key="1">
    <source>
        <dbReference type="ARBA" id="ARBA00008694"/>
    </source>
</evidence>
<accession>A0A1I5H7V3</accession>
<dbReference type="SUPFAM" id="SSF55729">
    <property type="entry name" value="Acyl-CoA N-acyltransferases (Nat)"/>
    <property type="match status" value="1"/>
</dbReference>
<dbReference type="InterPro" id="IPR051016">
    <property type="entry name" value="Diverse_Substrate_AcTransf"/>
</dbReference>
<comment type="similarity">
    <text evidence="1">Belongs to the acetyltransferase family.</text>
</comment>
<evidence type="ECO:0000256" key="2">
    <source>
        <dbReference type="ARBA" id="ARBA00022679"/>
    </source>
</evidence>
<keyword evidence="3" id="KW-0012">Acyltransferase</keyword>
<feature type="domain" description="N-acetyltransferase" evidence="4">
    <location>
        <begin position="16"/>
        <end position="172"/>
    </location>
</feature>
<protein>
    <submittedName>
        <fullName evidence="5">Acetyltransferase (GNAT) family protein</fullName>
    </submittedName>
</protein>
<dbReference type="Gene3D" id="3.40.630.30">
    <property type="match status" value="1"/>
</dbReference>
<proteinExistence type="inferred from homology"/>
<dbReference type="OrthoDB" id="9805924at2"/>
<dbReference type="PANTHER" id="PTHR10545">
    <property type="entry name" value="DIAMINE N-ACETYLTRANSFERASE"/>
    <property type="match status" value="1"/>
</dbReference>
<dbReference type="AlphaFoldDB" id="A0A1I5H7V3"/>
<name>A0A1I5H7V3_9HYPH</name>
<dbReference type="Pfam" id="PF00583">
    <property type="entry name" value="Acetyltransf_1"/>
    <property type="match status" value="1"/>
</dbReference>
<organism evidence="5 6">
    <name type="scientific">Cohaesibacter marisflavi</name>
    <dbReference type="NCBI Taxonomy" id="655353"/>
    <lineage>
        <taxon>Bacteria</taxon>
        <taxon>Pseudomonadati</taxon>
        <taxon>Pseudomonadota</taxon>
        <taxon>Alphaproteobacteria</taxon>
        <taxon>Hyphomicrobiales</taxon>
        <taxon>Cohaesibacteraceae</taxon>
    </lineage>
</organism>
<dbReference type="FunFam" id="3.40.630.30:FF:000064">
    <property type="entry name" value="GNAT family acetyltransferase"/>
    <property type="match status" value="1"/>
</dbReference>
<sequence length="172" mass="18595">MTSSSDTTCDTNGASVSFRLAKREDAALIHQMVADLANYLDEAGKHTASVADYEIHGFGDRPRFEAIIAEVAGDAVGMCLFFDSFSTWAGKPGLYVQDLYVSPKARGLKLGRLLLEQVAQHGLAKGYAYVRLSVDANNVNAQGFYEACGLEWSDTERLYVARGDAFAVLAGN</sequence>
<dbReference type="GO" id="GO:0008080">
    <property type="term" value="F:N-acetyltransferase activity"/>
    <property type="evidence" value="ECO:0007669"/>
    <property type="project" value="UniProtKB-ARBA"/>
</dbReference>
<dbReference type="InterPro" id="IPR016181">
    <property type="entry name" value="Acyl_CoA_acyltransferase"/>
</dbReference>
<reference evidence="5 6" key="1">
    <citation type="submission" date="2016-10" db="EMBL/GenBank/DDBJ databases">
        <authorList>
            <person name="de Groot N.N."/>
        </authorList>
    </citation>
    <scope>NUCLEOTIDE SEQUENCE [LARGE SCALE GENOMIC DNA]</scope>
    <source>
        <strain evidence="5 6">CGMCC 1.9157</strain>
    </source>
</reference>
<evidence type="ECO:0000256" key="3">
    <source>
        <dbReference type="ARBA" id="ARBA00023315"/>
    </source>
</evidence>
<evidence type="ECO:0000259" key="4">
    <source>
        <dbReference type="PROSITE" id="PS51186"/>
    </source>
</evidence>
<gene>
    <name evidence="5" type="ORF">SAMN04488056_10671</name>
</gene>
<dbReference type="STRING" id="655353.SAMN04488056_10671"/>
<dbReference type="InterPro" id="IPR000182">
    <property type="entry name" value="GNAT_dom"/>
</dbReference>
<keyword evidence="2 5" id="KW-0808">Transferase</keyword>
<dbReference type="RefSeq" id="WP_139229266.1">
    <property type="nucleotide sequence ID" value="NZ_FOVR01000006.1"/>
</dbReference>
<keyword evidence="6" id="KW-1185">Reference proteome</keyword>